<dbReference type="InterPro" id="IPR036291">
    <property type="entry name" value="NAD(P)-bd_dom_sf"/>
</dbReference>
<dbReference type="Gene3D" id="3.40.50.720">
    <property type="entry name" value="NAD(P)-binding Rossmann-like Domain"/>
    <property type="match status" value="1"/>
</dbReference>
<dbReference type="Proteomes" id="UP001203880">
    <property type="component" value="Unassembled WGS sequence"/>
</dbReference>
<evidence type="ECO:0000313" key="3">
    <source>
        <dbReference type="Proteomes" id="UP001203880"/>
    </source>
</evidence>
<protein>
    <submittedName>
        <fullName evidence="2">SDR family oxidoreductase</fullName>
    </submittedName>
</protein>
<dbReference type="PANTHER" id="PTHR42879:SF6">
    <property type="entry name" value="NADPH-DEPENDENT REDUCTASE BACG"/>
    <property type="match status" value="1"/>
</dbReference>
<dbReference type="Pfam" id="PF13561">
    <property type="entry name" value="adh_short_C2"/>
    <property type="match status" value="1"/>
</dbReference>
<reference evidence="2" key="1">
    <citation type="submission" date="2022-05" db="EMBL/GenBank/DDBJ databases">
        <authorList>
            <person name="Park J.-S."/>
        </authorList>
    </citation>
    <scope>NUCLEOTIDE SEQUENCE</scope>
    <source>
        <strain evidence="2">2012CJ41-6</strain>
    </source>
</reference>
<evidence type="ECO:0000256" key="1">
    <source>
        <dbReference type="ARBA" id="ARBA00006484"/>
    </source>
</evidence>
<dbReference type="CDD" id="cd05344">
    <property type="entry name" value="BKR_like_SDR_like"/>
    <property type="match status" value="1"/>
</dbReference>
<dbReference type="PANTHER" id="PTHR42879">
    <property type="entry name" value="3-OXOACYL-(ACYL-CARRIER-PROTEIN) REDUCTASE"/>
    <property type="match status" value="1"/>
</dbReference>
<accession>A0ABT0Q9V6</accession>
<organism evidence="2 3">
    <name type="scientific">Ruegeria spongiae</name>
    <dbReference type="NCBI Taxonomy" id="2942209"/>
    <lineage>
        <taxon>Bacteria</taxon>
        <taxon>Pseudomonadati</taxon>
        <taxon>Pseudomonadota</taxon>
        <taxon>Alphaproteobacteria</taxon>
        <taxon>Rhodobacterales</taxon>
        <taxon>Roseobacteraceae</taxon>
        <taxon>Ruegeria</taxon>
    </lineage>
</organism>
<keyword evidence="3" id="KW-1185">Reference proteome</keyword>
<dbReference type="InterPro" id="IPR050259">
    <property type="entry name" value="SDR"/>
</dbReference>
<dbReference type="RefSeq" id="WP_249712700.1">
    <property type="nucleotide sequence ID" value="NZ_JAMFMB010000034.1"/>
</dbReference>
<dbReference type="InterPro" id="IPR002347">
    <property type="entry name" value="SDR_fam"/>
</dbReference>
<comment type="caution">
    <text evidence="2">The sequence shown here is derived from an EMBL/GenBank/DDBJ whole genome shotgun (WGS) entry which is preliminary data.</text>
</comment>
<comment type="similarity">
    <text evidence="1">Belongs to the short-chain dehydrogenases/reductases (SDR) family.</text>
</comment>
<sequence>MDLGLTGKKAIVCGASRGLGLACAQALAGEGAQVLIVARNTERLKSTASSIEKESGVGTEWISADVTSKEGQAAIFDKMSNPDILITNCDGPPPGQYTDWDDEDWQKALQANMISPIALIKRALPGMIERRFGRIINITSSAVKAPIPVLGLSNGARAGLTGFIAGLAREVARNNVTINNLLPGPFETDRLSNVLNAQAEMQNRKLADVRQEWLDSIPTRAFGQPMEFGRTCAFLCASNHINGQNVLLDGGAFPGVF</sequence>
<name>A0ABT0Q9V6_9RHOB</name>
<gene>
    <name evidence="2" type="ORF">M3P21_19295</name>
</gene>
<proteinExistence type="inferred from homology"/>
<dbReference type="PRINTS" id="PR00081">
    <property type="entry name" value="GDHRDH"/>
</dbReference>
<dbReference type="SUPFAM" id="SSF51735">
    <property type="entry name" value="NAD(P)-binding Rossmann-fold domains"/>
    <property type="match status" value="1"/>
</dbReference>
<evidence type="ECO:0000313" key="2">
    <source>
        <dbReference type="EMBL" id="MCL6285679.1"/>
    </source>
</evidence>
<dbReference type="EMBL" id="JAMFMB010000034">
    <property type="protein sequence ID" value="MCL6285679.1"/>
    <property type="molecule type" value="Genomic_DNA"/>
</dbReference>